<dbReference type="eggNOG" id="COG2133">
    <property type="taxonomic scope" value="Bacteria"/>
</dbReference>
<evidence type="ECO:0000259" key="1">
    <source>
        <dbReference type="Pfam" id="PF07995"/>
    </source>
</evidence>
<feature type="domain" description="Glucose/Sorbosone dehydrogenase" evidence="1">
    <location>
        <begin position="1"/>
        <end position="283"/>
    </location>
</feature>
<reference evidence="2 3" key="1">
    <citation type="submission" date="2012-11" db="EMBL/GenBank/DDBJ databases">
        <title>The complete genome sequence of Corynebacterium maris Coryn-1 (=DSM 45190).</title>
        <authorList>
            <person name="Schaffert L."/>
            <person name="Albersmeier A."/>
            <person name="Kalinowski J."/>
            <person name="Ruckert C."/>
        </authorList>
    </citation>
    <scope>NUCLEOTIDE SEQUENCE [LARGE SCALE GENOMIC DNA]</scope>
    <source>
        <strain evidence="3">Coryn-1</strain>
    </source>
</reference>
<dbReference type="Gene3D" id="2.120.10.30">
    <property type="entry name" value="TolB, C-terminal domain"/>
    <property type="match status" value="1"/>
</dbReference>
<proteinExistence type="predicted"/>
<sequence length="288" mass="30812">MPEVYHEGQAGLHDVIPAPSFADDGAVYLSWAREGDTVHGVAARATLDAADAELRDLEIIWEQAPAPGAGHFALRLLVQGEHLFITSGDRQQEDPAQERDTNLGAVVRLTLDGDPAPGNPWFEDGGAAAELWSVGHRNPLGIAEDADGALWVSEMGPQGGDELNLLTEAGNYGWPDASMGVHYDGSPIPDHSEEDGFVAPAEHWVPAISPGSLMIYQGELFEEWRGDAFLGGLSGQRLVRVELEGEAAEAGQEWDAGERIRAVTEGQDGALWVLEDGAGGRLLELRPN</sequence>
<evidence type="ECO:0000313" key="2">
    <source>
        <dbReference type="EMBL" id="AGS34461.1"/>
    </source>
</evidence>
<dbReference type="RefSeq" id="WP_020934394.1">
    <property type="nucleotide sequence ID" value="NC_021915.1"/>
</dbReference>
<dbReference type="PANTHER" id="PTHR19328:SF75">
    <property type="entry name" value="ALDOSE SUGAR DEHYDROGENASE YLII"/>
    <property type="match status" value="1"/>
</dbReference>
<dbReference type="Proteomes" id="UP000015388">
    <property type="component" value="Chromosome"/>
</dbReference>
<gene>
    <name evidence="2" type="ORF">B841_04930</name>
</gene>
<dbReference type="InterPro" id="IPR011042">
    <property type="entry name" value="6-blade_b-propeller_TolB-like"/>
</dbReference>
<dbReference type="PANTHER" id="PTHR19328">
    <property type="entry name" value="HEDGEHOG-INTERACTING PROTEIN"/>
    <property type="match status" value="1"/>
</dbReference>
<dbReference type="Pfam" id="PF07995">
    <property type="entry name" value="GSDH"/>
    <property type="match status" value="1"/>
</dbReference>
<accession>S5THU0</accession>
<dbReference type="InterPro" id="IPR011041">
    <property type="entry name" value="Quinoprot_gluc/sorb_DH_b-prop"/>
</dbReference>
<organism evidence="2 3">
    <name type="scientific">Corynebacterium maris DSM 45190</name>
    <dbReference type="NCBI Taxonomy" id="1224163"/>
    <lineage>
        <taxon>Bacteria</taxon>
        <taxon>Bacillati</taxon>
        <taxon>Actinomycetota</taxon>
        <taxon>Actinomycetes</taxon>
        <taxon>Mycobacteriales</taxon>
        <taxon>Corynebacteriaceae</taxon>
        <taxon>Corynebacterium</taxon>
    </lineage>
</organism>
<dbReference type="PATRIC" id="fig|1224163.3.peg.986"/>
<name>S5THU0_9CORY</name>
<dbReference type="EMBL" id="CP003924">
    <property type="protein sequence ID" value="AGS34461.1"/>
    <property type="molecule type" value="Genomic_DNA"/>
</dbReference>
<dbReference type="SUPFAM" id="SSF50952">
    <property type="entry name" value="Soluble quinoprotein glucose dehydrogenase"/>
    <property type="match status" value="1"/>
</dbReference>
<dbReference type="AlphaFoldDB" id="S5THU0"/>
<dbReference type="KEGG" id="cmd:B841_04930"/>
<dbReference type="HOGENOM" id="CLU_012253_1_0_11"/>
<protein>
    <submittedName>
        <fullName evidence="2">Soluble aldose sugar dehydrogenase</fullName>
    </submittedName>
</protein>
<keyword evidence="3" id="KW-1185">Reference proteome</keyword>
<dbReference type="InterPro" id="IPR012938">
    <property type="entry name" value="Glc/Sorbosone_DH"/>
</dbReference>
<evidence type="ECO:0000313" key="3">
    <source>
        <dbReference type="Proteomes" id="UP000015388"/>
    </source>
</evidence>